<name>A0A0A9G2T8_ARUDO</name>
<dbReference type="EMBL" id="GBRH01182953">
    <property type="protein sequence ID" value="JAE14943.1"/>
    <property type="molecule type" value="Transcribed_RNA"/>
</dbReference>
<organism evidence="1">
    <name type="scientific">Arundo donax</name>
    <name type="common">Giant reed</name>
    <name type="synonym">Donax arundinaceus</name>
    <dbReference type="NCBI Taxonomy" id="35708"/>
    <lineage>
        <taxon>Eukaryota</taxon>
        <taxon>Viridiplantae</taxon>
        <taxon>Streptophyta</taxon>
        <taxon>Embryophyta</taxon>
        <taxon>Tracheophyta</taxon>
        <taxon>Spermatophyta</taxon>
        <taxon>Magnoliopsida</taxon>
        <taxon>Liliopsida</taxon>
        <taxon>Poales</taxon>
        <taxon>Poaceae</taxon>
        <taxon>PACMAD clade</taxon>
        <taxon>Arundinoideae</taxon>
        <taxon>Arundineae</taxon>
        <taxon>Arundo</taxon>
    </lineage>
</organism>
<proteinExistence type="predicted"/>
<protein>
    <submittedName>
        <fullName evidence="1">Uncharacterized protein</fullName>
    </submittedName>
</protein>
<dbReference type="AlphaFoldDB" id="A0A0A9G2T8"/>
<evidence type="ECO:0000313" key="1">
    <source>
        <dbReference type="EMBL" id="JAE14943.1"/>
    </source>
</evidence>
<sequence length="64" mass="7027">MFPPLSQLQFQPNLGWQIVAANNSWQPTPLATTAVHNHASQILGSRKLRLASDSTATRSRVVES</sequence>
<reference evidence="1" key="2">
    <citation type="journal article" date="2015" name="Data Brief">
        <title>Shoot transcriptome of the giant reed, Arundo donax.</title>
        <authorList>
            <person name="Barrero R.A."/>
            <person name="Guerrero F.D."/>
            <person name="Moolhuijzen P."/>
            <person name="Goolsby J.A."/>
            <person name="Tidwell J."/>
            <person name="Bellgard S.E."/>
            <person name="Bellgard M.I."/>
        </authorList>
    </citation>
    <scope>NUCLEOTIDE SEQUENCE</scope>
    <source>
        <tissue evidence="1">Shoot tissue taken approximately 20 cm above the soil surface</tissue>
    </source>
</reference>
<accession>A0A0A9G2T8</accession>
<reference evidence="1" key="1">
    <citation type="submission" date="2014-09" db="EMBL/GenBank/DDBJ databases">
        <authorList>
            <person name="Magalhaes I.L.F."/>
            <person name="Oliveira U."/>
            <person name="Santos F.R."/>
            <person name="Vidigal T.H.D.A."/>
            <person name="Brescovit A.D."/>
            <person name="Santos A.J."/>
        </authorList>
    </citation>
    <scope>NUCLEOTIDE SEQUENCE</scope>
    <source>
        <tissue evidence="1">Shoot tissue taken approximately 20 cm above the soil surface</tissue>
    </source>
</reference>